<name>L8JNU8_9BACT</name>
<evidence type="ECO:0000313" key="3">
    <source>
        <dbReference type="Proteomes" id="UP000011135"/>
    </source>
</evidence>
<organism evidence="2 3">
    <name type="scientific">Fulvivirga imtechensis AK7</name>
    <dbReference type="NCBI Taxonomy" id="1237149"/>
    <lineage>
        <taxon>Bacteria</taxon>
        <taxon>Pseudomonadati</taxon>
        <taxon>Bacteroidota</taxon>
        <taxon>Cytophagia</taxon>
        <taxon>Cytophagales</taxon>
        <taxon>Fulvivirgaceae</taxon>
        <taxon>Fulvivirga</taxon>
    </lineage>
</organism>
<accession>L8JNU8</accession>
<dbReference type="EMBL" id="AMZN01000084">
    <property type="protein sequence ID" value="ELR69052.1"/>
    <property type="molecule type" value="Genomic_DNA"/>
</dbReference>
<evidence type="ECO:0000256" key="1">
    <source>
        <dbReference type="SAM" id="MobiDB-lite"/>
    </source>
</evidence>
<sequence>MGLLLGSCADPDEDLFHKTNNDPQSIETTNGEDNGGESPDSPHGN</sequence>
<reference evidence="2 3" key="1">
    <citation type="submission" date="2012-12" db="EMBL/GenBank/DDBJ databases">
        <title>Genome assembly of Fulvivirga imtechensis AK7.</title>
        <authorList>
            <person name="Nupur N."/>
            <person name="Khatri I."/>
            <person name="Kumar R."/>
            <person name="Subramanian S."/>
            <person name="Pinnaka A."/>
        </authorList>
    </citation>
    <scope>NUCLEOTIDE SEQUENCE [LARGE SCALE GENOMIC DNA]</scope>
    <source>
        <strain evidence="2 3">AK7</strain>
    </source>
</reference>
<comment type="caution">
    <text evidence="2">The sequence shown here is derived from an EMBL/GenBank/DDBJ whole genome shotgun (WGS) entry which is preliminary data.</text>
</comment>
<dbReference type="Proteomes" id="UP000011135">
    <property type="component" value="Unassembled WGS sequence"/>
</dbReference>
<feature type="region of interest" description="Disordered" evidence="1">
    <location>
        <begin position="1"/>
        <end position="45"/>
    </location>
</feature>
<keyword evidence="3" id="KW-1185">Reference proteome</keyword>
<protein>
    <submittedName>
        <fullName evidence="2">Uncharacterized protein</fullName>
    </submittedName>
</protein>
<proteinExistence type="predicted"/>
<dbReference type="AlphaFoldDB" id="L8JNU8"/>
<evidence type="ECO:0000313" key="2">
    <source>
        <dbReference type="EMBL" id="ELR69052.1"/>
    </source>
</evidence>
<feature type="compositionally biased region" description="Polar residues" evidence="1">
    <location>
        <begin position="21"/>
        <end position="32"/>
    </location>
</feature>
<gene>
    <name evidence="2" type="ORF">C900_05441</name>
</gene>